<sequence length="113" mass="13101">MAVHYLKIPNQQNLKTYTSFDRSELGLILAIYGKKVSQGIWKDYAIDHCTNNAIFSFYRNSFEKAYLQLEKNNKNTKLKLKYRLIDSIGRVLKQDNDLAAVINFLSSSHLKIV</sequence>
<dbReference type="EMBL" id="UINC01018892">
    <property type="protein sequence ID" value="SVA79682.1"/>
    <property type="molecule type" value="Genomic_DNA"/>
</dbReference>
<protein>
    <recommendedName>
        <fullName evidence="2">DUF2794 domain-containing protein</fullName>
    </recommendedName>
</protein>
<reference evidence="1" key="1">
    <citation type="submission" date="2018-05" db="EMBL/GenBank/DDBJ databases">
        <authorList>
            <person name="Lanie J.A."/>
            <person name="Ng W.-L."/>
            <person name="Kazmierczak K.M."/>
            <person name="Andrzejewski T.M."/>
            <person name="Davidsen T.M."/>
            <person name="Wayne K.J."/>
            <person name="Tettelin H."/>
            <person name="Glass J.I."/>
            <person name="Rusch D."/>
            <person name="Podicherti R."/>
            <person name="Tsui H.-C.T."/>
            <person name="Winkler M.E."/>
        </authorList>
    </citation>
    <scope>NUCLEOTIDE SEQUENCE</scope>
</reference>
<dbReference type="InterPro" id="IPR021252">
    <property type="entry name" value="DUF2794"/>
</dbReference>
<gene>
    <name evidence="1" type="ORF">METZ01_LOCUS132536</name>
</gene>
<name>A0A381YSS9_9ZZZZ</name>
<evidence type="ECO:0008006" key="2">
    <source>
        <dbReference type="Google" id="ProtNLM"/>
    </source>
</evidence>
<evidence type="ECO:0000313" key="1">
    <source>
        <dbReference type="EMBL" id="SVA79682.1"/>
    </source>
</evidence>
<dbReference type="Pfam" id="PF10984">
    <property type="entry name" value="DUF2794"/>
    <property type="match status" value="1"/>
</dbReference>
<accession>A0A381YSS9</accession>
<organism evidence="1">
    <name type="scientific">marine metagenome</name>
    <dbReference type="NCBI Taxonomy" id="408172"/>
    <lineage>
        <taxon>unclassified sequences</taxon>
        <taxon>metagenomes</taxon>
        <taxon>ecological metagenomes</taxon>
    </lineage>
</organism>
<dbReference type="AlphaFoldDB" id="A0A381YSS9"/>
<proteinExistence type="predicted"/>